<dbReference type="CDD" id="cd00531">
    <property type="entry name" value="NTF2_like"/>
    <property type="match status" value="1"/>
</dbReference>
<keyword evidence="3" id="KW-1185">Reference proteome</keyword>
<dbReference type="InParanoid" id="A0A7J7CMY1"/>
<reference evidence="2 3" key="1">
    <citation type="journal article" date="2020" name="Nat. Commun.">
        <title>Genome of Tripterygium wilfordii and identification of cytochrome P450 involved in triptolide biosynthesis.</title>
        <authorList>
            <person name="Tu L."/>
            <person name="Su P."/>
            <person name="Zhang Z."/>
            <person name="Gao L."/>
            <person name="Wang J."/>
            <person name="Hu T."/>
            <person name="Zhou J."/>
            <person name="Zhang Y."/>
            <person name="Zhao Y."/>
            <person name="Liu Y."/>
            <person name="Song Y."/>
            <person name="Tong Y."/>
            <person name="Lu Y."/>
            <person name="Yang J."/>
            <person name="Xu C."/>
            <person name="Jia M."/>
            <person name="Peters R.J."/>
            <person name="Huang L."/>
            <person name="Gao W."/>
        </authorList>
    </citation>
    <scope>NUCLEOTIDE SEQUENCE [LARGE SCALE GENOMIC DNA]</scope>
    <source>
        <strain evidence="3">cv. XIE 37</strain>
        <tissue evidence="2">Leaf</tissue>
    </source>
</reference>
<dbReference type="EMBL" id="JAAARO010000015">
    <property type="protein sequence ID" value="KAF5735442.1"/>
    <property type="molecule type" value="Genomic_DNA"/>
</dbReference>
<dbReference type="InterPro" id="IPR032710">
    <property type="entry name" value="NTF2-like_dom_sf"/>
</dbReference>
<comment type="caution">
    <text evidence="2">The sequence shown here is derived from an EMBL/GenBank/DDBJ whole genome shotgun (WGS) entry which is preliminary data.</text>
</comment>
<dbReference type="Pfam" id="PF12680">
    <property type="entry name" value="SnoaL_2"/>
    <property type="match status" value="1"/>
</dbReference>
<dbReference type="PANTHER" id="PTHR33698:SF5">
    <property type="entry name" value="NTF2-LIKE DOMAIN-CONTAINING PROTEIN-RELATED"/>
    <property type="match status" value="1"/>
</dbReference>
<name>A0A7J7CMY1_TRIWF</name>
<evidence type="ECO:0000313" key="2">
    <source>
        <dbReference type="EMBL" id="KAF5735442.1"/>
    </source>
</evidence>
<feature type="domain" description="SnoaL-like" evidence="1">
    <location>
        <begin position="104"/>
        <end position="179"/>
    </location>
</feature>
<dbReference type="SUPFAM" id="SSF54427">
    <property type="entry name" value="NTF2-like"/>
    <property type="match status" value="1"/>
</dbReference>
<dbReference type="InterPro" id="IPR037401">
    <property type="entry name" value="SnoaL-like"/>
</dbReference>
<evidence type="ECO:0000313" key="3">
    <source>
        <dbReference type="Proteomes" id="UP000593562"/>
    </source>
</evidence>
<proteinExistence type="predicted"/>
<organism evidence="2 3">
    <name type="scientific">Tripterygium wilfordii</name>
    <name type="common">Thunder God vine</name>
    <dbReference type="NCBI Taxonomy" id="458696"/>
    <lineage>
        <taxon>Eukaryota</taxon>
        <taxon>Viridiplantae</taxon>
        <taxon>Streptophyta</taxon>
        <taxon>Embryophyta</taxon>
        <taxon>Tracheophyta</taxon>
        <taxon>Spermatophyta</taxon>
        <taxon>Magnoliopsida</taxon>
        <taxon>eudicotyledons</taxon>
        <taxon>Gunneridae</taxon>
        <taxon>Pentapetalae</taxon>
        <taxon>rosids</taxon>
        <taxon>fabids</taxon>
        <taxon>Celastrales</taxon>
        <taxon>Celastraceae</taxon>
        <taxon>Tripterygium</taxon>
    </lineage>
</organism>
<dbReference type="PANTHER" id="PTHR33698">
    <property type="entry name" value="NUCLEAR TRANSPORT FACTOR 2 (NTF2)-LIKE PROTEIN"/>
    <property type="match status" value="1"/>
</dbReference>
<dbReference type="Gene3D" id="3.10.450.50">
    <property type="match status" value="1"/>
</dbReference>
<evidence type="ECO:0000259" key="1">
    <source>
        <dbReference type="Pfam" id="PF12680"/>
    </source>
</evidence>
<protein>
    <submittedName>
        <fullName evidence="2">Putative Nuclear transport factor 2 family protein</fullName>
    </submittedName>
</protein>
<dbReference type="AlphaFoldDB" id="A0A7J7CMY1"/>
<sequence>MSFMTQYNIGGSCLNLSKYCSNTKAVPSNAAGLQLRNTVSASSLHAPKLTRFSQLSLGRNMGIIEYGALAKTKIKEDQWRVWCSHNDSSADHQRSLPSPVVSLIQDFYSAINYKDLQKLDQVLADDCVFIDLIFYNPFAGKQGIINFLSHVMEAMGPNIHLVMSHVKAQDNSCATVDWNLGN</sequence>
<gene>
    <name evidence="2" type="ORF">HS088_TW15G00948</name>
</gene>
<dbReference type="Proteomes" id="UP000593562">
    <property type="component" value="Unassembled WGS sequence"/>
</dbReference>
<accession>A0A7J7CMY1</accession>